<name>A0A2R6NNU4_9APHY</name>
<gene>
    <name evidence="2" type="ORF">PHLCEN_2v10076</name>
</gene>
<dbReference type="OrthoDB" id="3365439at2759"/>
<dbReference type="EMBL" id="MLYV02001019">
    <property type="protein sequence ID" value="PSR74120.1"/>
    <property type="molecule type" value="Genomic_DNA"/>
</dbReference>
<dbReference type="STRING" id="98765.A0A2R6NNU4"/>
<feature type="compositionally biased region" description="Basic and acidic residues" evidence="1">
    <location>
        <begin position="39"/>
        <end position="49"/>
    </location>
</feature>
<evidence type="ECO:0000256" key="1">
    <source>
        <dbReference type="SAM" id="MobiDB-lite"/>
    </source>
</evidence>
<feature type="compositionally biased region" description="Basic and acidic residues" evidence="1">
    <location>
        <begin position="89"/>
        <end position="105"/>
    </location>
</feature>
<reference evidence="2 3" key="1">
    <citation type="submission" date="2018-02" db="EMBL/GenBank/DDBJ databases">
        <title>Genome sequence of the basidiomycete white-rot fungus Phlebia centrifuga.</title>
        <authorList>
            <person name="Granchi Z."/>
            <person name="Peng M."/>
            <person name="de Vries R.P."/>
            <person name="Hilden K."/>
            <person name="Makela M.R."/>
            <person name="Grigoriev I."/>
            <person name="Riley R."/>
        </authorList>
    </citation>
    <scope>NUCLEOTIDE SEQUENCE [LARGE SCALE GENOMIC DNA]</scope>
    <source>
        <strain evidence="2 3">FBCC195</strain>
    </source>
</reference>
<sequence length="185" mass="20450">METAGTKRKKPPTFQHLPINRAKKLKQSWVESQKIKSKWKAEKRKEGFVEHPTIAAMVANGHEEDIDDEQHSTNSEHENDAEDPLAGKSGDESQGREEEDRSEADGDKDEESSEEEEAATVEGNQPSHPSHRGKLSRGRGRGTGVRDINLLLDHLKEVAVEAHPLLGAENADEGEVEASLICVCE</sequence>
<feature type="region of interest" description="Disordered" evidence="1">
    <location>
        <begin position="1"/>
        <end position="144"/>
    </location>
</feature>
<comment type="caution">
    <text evidence="2">The sequence shown here is derived from an EMBL/GenBank/DDBJ whole genome shotgun (WGS) entry which is preliminary data.</text>
</comment>
<feature type="compositionally biased region" description="Basic and acidic residues" evidence="1">
    <location>
        <begin position="69"/>
        <end position="78"/>
    </location>
</feature>
<protein>
    <submittedName>
        <fullName evidence="2">Uncharacterized protein</fullName>
    </submittedName>
</protein>
<dbReference type="Proteomes" id="UP000186601">
    <property type="component" value="Unassembled WGS sequence"/>
</dbReference>
<dbReference type="AlphaFoldDB" id="A0A2R6NNU4"/>
<keyword evidence="3" id="KW-1185">Reference proteome</keyword>
<organism evidence="2 3">
    <name type="scientific">Hermanssonia centrifuga</name>
    <dbReference type="NCBI Taxonomy" id="98765"/>
    <lineage>
        <taxon>Eukaryota</taxon>
        <taxon>Fungi</taxon>
        <taxon>Dikarya</taxon>
        <taxon>Basidiomycota</taxon>
        <taxon>Agaricomycotina</taxon>
        <taxon>Agaricomycetes</taxon>
        <taxon>Polyporales</taxon>
        <taxon>Meruliaceae</taxon>
        <taxon>Hermanssonia</taxon>
    </lineage>
</organism>
<feature type="compositionally biased region" description="Acidic residues" evidence="1">
    <location>
        <begin position="106"/>
        <end position="119"/>
    </location>
</feature>
<accession>A0A2R6NNU4</accession>
<evidence type="ECO:0000313" key="2">
    <source>
        <dbReference type="EMBL" id="PSR74120.1"/>
    </source>
</evidence>
<evidence type="ECO:0000313" key="3">
    <source>
        <dbReference type="Proteomes" id="UP000186601"/>
    </source>
</evidence>
<feature type="compositionally biased region" description="Basic residues" evidence="1">
    <location>
        <begin position="129"/>
        <end position="140"/>
    </location>
</feature>
<feature type="compositionally biased region" description="Basic residues" evidence="1">
    <location>
        <begin position="1"/>
        <end position="11"/>
    </location>
</feature>
<proteinExistence type="predicted"/>